<sequence length="335" mass="36955">MGVILQDKVALVTGASRGIGRGIALQLGEAGATVYITGRRPELSENFKLGLPSLQHVAKEITKRGGKGIALYVDHSNMTEVKFLFEKIKEDQDGHIDILVNNVYNSLGVSTCFILPVKSSVFQKATEMIGKPFFDQDPSFWDTINDVGLRNHYYCSVYAARMMVEQRSGLIVNVASLGGLKYVFNVAYGAGKEALARMSTDMAVELGPYNVCVITLVPGPVKTETGGFSRASSQTDKRKELLVPSLEKAESPEFTGKALARLAMDPGRLKKSGKTLFTEDLAQKYDFTDKQGMEPQNIRSVRTILETMGKTDVAKYIPTKVKVPKWVIWQTVNRF</sequence>
<dbReference type="Gene3D" id="3.40.50.720">
    <property type="entry name" value="NAD(P)-binding Rossmann-like Domain"/>
    <property type="match status" value="1"/>
</dbReference>
<dbReference type="InterPro" id="IPR020904">
    <property type="entry name" value="Sc_DH/Rdtase_CS"/>
</dbReference>
<reference evidence="3" key="2">
    <citation type="submission" date="2022-06" db="UniProtKB">
        <authorList>
            <consortium name="EnsemblMetazoa"/>
        </authorList>
    </citation>
    <scope>IDENTIFICATION</scope>
    <source>
        <strain evidence="3">DF5081</strain>
    </source>
</reference>
<dbReference type="PRINTS" id="PR00080">
    <property type="entry name" value="SDRFAMILY"/>
</dbReference>
<dbReference type="PANTHER" id="PTHR44147:SF1">
    <property type="entry name" value="SDR FAMILY NAD(P)-DEPENDENT OXIDOREDUCTASE"/>
    <property type="match status" value="1"/>
</dbReference>
<dbReference type="PRINTS" id="PR00081">
    <property type="entry name" value="GDHRDH"/>
</dbReference>
<keyword evidence="4" id="KW-1185">Reference proteome</keyword>
<dbReference type="SUPFAM" id="SSF51735">
    <property type="entry name" value="NAD(P)-binding Rossmann-fold domains"/>
    <property type="match status" value="1"/>
</dbReference>
<evidence type="ECO:0000256" key="2">
    <source>
        <dbReference type="RuleBase" id="RU000363"/>
    </source>
</evidence>
<dbReference type="InterPro" id="IPR002347">
    <property type="entry name" value="SDR_fam"/>
</dbReference>
<dbReference type="Proteomes" id="UP000005237">
    <property type="component" value="Unassembled WGS sequence"/>
</dbReference>
<dbReference type="PROSITE" id="PS00061">
    <property type="entry name" value="ADH_SHORT"/>
    <property type="match status" value="1"/>
</dbReference>
<evidence type="ECO:0000313" key="4">
    <source>
        <dbReference type="Proteomes" id="UP000005237"/>
    </source>
</evidence>
<organism evidence="3 4">
    <name type="scientific">Caenorhabditis japonica</name>
    <dbReference type="NCBI Taxonomy" id="281687"/>
    <lineage>
        <taxon>Eukaryota</taxon>
        <taxon>Metazoa</taxon>
        <taxon>Ecdysozoa</taxon>
        <taxon>Nematoda</taxon>
        <taxon>Chromadorea</taxon>
        <taxon>Rhabditida</taxon>
        <taxon>Rhabditina</taxon>
        <taxon>Rhabditomorpha</taxon>
        <taxon>Rhabditoidea</taxon>
        <taxon>Rhabditidae</taxon>
        <taxon>Peloderinae</taxon>
        <taxon>Caenorhabditis</taxon>
    </lineage>
</organism>
<keyword evidence="1" id="KW-0560">Oxidoreductase</keyword>
<proteinExistence type="inferred from homology"/>
<dbReference type="EnsemblMetazoa" id="CJA03246.1">
    <property type="protein sequence ID" value="CJA03246.1"/>
    <property type="gene ID" value="WBGene00122450"/>
</dbReference>
<accession>A0A8R1HKI2</accession>
<dbReference type="InterPro" id="IPR036291">
    <property type="entry name" value="NAD(P)-bd_dom_sf"/>
</dbReference>
<reference evidence="4" key="1">
    <citation type="submission" date="2010-08" db="EMBL/GenBank/DDBJ databases">
        <authorList>
            <consortium name="Caenorhabditis japonica Sequencing Consortium"/>
            <person name="Wilson R.K."/>
        </authorList>
    </citation>
    <scope>NUCLEOTIDE SEQUENCE [LARGE SCALE GENOMIC DNA]</scope>
    <source>
        <strain evidence="4">DF5081</strain>
    </source>
</reference>
<dbReference type="OMA" id="GNTARYR"/>
<dbReference type="Pfam" id="PF00106">
    <property type="entry name" value="adh_short"/>
    <property type="match status" value="1"/>
</dbReference>
<comment type="similarity">
    <text evidence="2">Belongs to the short-chain dehydrogenases/reductases (SDR) family.</text>
</comment>
<dbReference type="PANTHER" id="PTHR44147">
    <property type="entry name" value="DEHYDROGENASE/REDUCTASE SDR FAMILY MEMBER 1"/>
    <property type="match status" value="1"/>
</dbReference>
<evidence type="ECO:0000313" key="3">
    <source>
        <dbReference type="EnsemblMetazoa" id="CJA03246.1"/>
    </source>
</evidence>
<dbReference type="GO" id="GO:0016491">
    <property type="term" value="F:oxidoreductase activity"/>
    <property type="evidence" value="ECO:0007669"/>
    <property type="project" value="UniProtKB-KW"/>
</dbReference>
<name>A0A8R1HKI2_CAEJA</name>
<dbReference type="AlphaFoldDB" id="A0A8R1HKI2"/>
<evidence type="ECO:0008006" key="5">
    <source>
        <dbReference type="Google" id="ProtNLM"/>
    </source>
</evidence>
<protein>
    <recommendedName>
        <fullName evidence="5">Dehydrogenase/reductase SDR family member 1</fullName>
    </recommendedName>
</protein>
<evidence type="ECO:0000256" key="1">
    <source>
        <dbReference type="ARBA" id="ARBA00023002"/>
    </source>
</evidence>